<dbReference type="Gene3D" id="3.40.1080.10">
    <property type="entry name" value="Glutaconate Coenzyme A-transferase"/>
    <property type="match status" value="2"/>
</dbReference>
<keyword evidence="6" id="KW-1185">Reference proteome</keyword>
<evidence type="ECO:0000256" key="4">
    <source>
        <dbReference type="PIRSR" id="PIRSR000858-1"/>
    </source>
</evidence>
<evidence type="ECO:0000256" key="3">
    <source>
        <dbReference type="PIRNR" id="PIRNR000858"/>
    </source>
</evidence>
<keyword evidence="2 3" id="KW-0808">Transferase</keyword>
<dbReference type="EMBL" id="VYKL01000011">
    <property type="protein sequence ID" value="KAA9027787.1"/>
    <property type="molecule type" value="Genomic_DNA"/>
</dbReference>
<name>A0A5J5HXS4_9BACI</name>
<dbReference type="RefSeq" id="WP_150438909.1">
    <property type="nucleotide sequence ID" value="NZ_VYKL01000011.1"/>
</dbReference>
<dbReference type="SMART" id="SM00882">
    <property type="entry name" value="CoA_trans"/>
    <property type="match status" value="2"/>
</dbReference>
<dbReference type="SUPFAM" id="SSF100950">
    <property type="entry name" value="NagB/RpiA/CoA transferase-like"/>
    <property type="match status" value="2"/>
</dbReference>
<dbReference type="InterPro" id="IPR004165">
    <property type="entry name" value="CoA_trans_fam_I"/>
</dbReference>
<accession>A0A5J5HXS4</accession>
<proteinExistence type="inferred from homology"/>
<dbReference type="InterPro" id="IPR037171">
    <property type="entry name" value="NagB/RpiA_transferase-like"/>
</dbReference>
<reference evidence="5 6" key="1">
    <citation type="submission" date="2019-09" db="EMBL/GenBank/DDBJ databases">
        <title>Whole genome sequences of isolates from the Mars Exploration Rovers.</title>
        <authorList>
            <person name="Seuylemezian A."/>
            <person name="Vaishampayan P."/>
        </authorList>
    </citation>
    <scope>NUCLEOTIDE SEQUENCE [LARGE SCALE GENOMIC DNA]</scope>
    <source>
        <strain evidence="5 6">MER_TA_151</strain>
    </source>
</reference>
<dbReference type="GO" id="GO:0046952">
    <property type="term" value="P:ketone body catabolic process"/>
    <property type="evidence" value="ECO:0007669"/>
    <property type="project" value="InterPro"/>
</dbReference>
<dbReference type="OrthoDB" id="9805230at2"/>
<evidence type="ECO:0000256" key="1">
    <source>
        <dbReference type="ARBA" id="ARBA00007154"/>
    </source>
</evidence>
<dbReference type="PANTHER" id="PTHR43293:SF1">
    <property type="entry name" value="ACETATE COA-TRANSFERASE YDIF"/>
    <property type="match status" value="1"/>
</dbReference>
<dbReference type="Proteomes" id="UP000326671">
    <property type="component" value="Unassembled WGS sequence"/>
</dbReference>
<comment type="caution">
    <text evidence="5">The sequence shown here is derived from an EMBL/GenBank/DDBJ whole genome shotgun (WGS) entry which is preliminary data.</text>
</comment>
<evidence type="ECO:0000256" key="2">
    <source>
        <dbReference type="ARBA" id="ARBA00022679"/>
    </source>
</evidence>
<dbReference type="PANTHER" id="PTHR43293">
    <property type="entry name" value="ACETATE COA-TRANSFERASE YDIF"/>
    <property type="match status" value="1"/>
</dbReference>
<dbReference type="Pfam" id="PF01144">
    <property type="entry name" value="CoA_trans"/>
    <property type="match status" value="1"/>
</dbReference>
<dbReference type="AlphaFoldDB" id="A0A5J5HXS4"/>
<feature type="active site" description="5-glutamyl coenzyme A thioester intermediate" evidence="4">
    <location>
        <position position="325"/>
    </location>
</feature>
<dbReference type="PIRSF" id="PIRSF000858">
    <property type="entry name" value="SCOT-t"/>
    <property type="match status" value="1"/>
</dbReference>
<protein>
    <submittedName>
        <fullName evidence="5">Acyl CoA:acetate/3-ketoacid CoA transferase</fullName>
    </submittedName>
</protein>
<sequence length="532" mass="57625">MSKIISLEQAAALIKDNDVVATTASSGLAGLPEELIVGIGNRFKEEGNPRNITFINGSGIGINSEGRGMDHLAHEGLVKRVISGHIGFSHRMSRFIAEGKVEGYLYPQGVITQIWRSTAGKKPGVITKVGLGTYVDPRKQGAKANSITTEDLISVVELNGEEWLHYSNFDVNVAFIRGTTADENGNITTEHEVANFEILPLATAARNNGGIVIAQVENIAEAGTLNPKEVRVPGVMVDYIVVSKQPEYHFQTMARHYDPALSAEMRVPLGSIKPAELNAKKVIARRAAMELSPNSIVNLGVGMPAFVSSVAAEEGVSDEMTLTVEFGIFGGVPASGFDFGASYNPDAIINHEAMFDFYDGGGLDVTFLGLAQLDQYGNVNVSQFGPKVVGPGGFINISQSSKKVVFVGQFTVGSKETFENNRLVIQDHGRGKKIINDVEQITFSGEYASKAGIPVVYITERAVFDVVDGRLRLIEIAPGLDLEKDILAWMEFTPIISENLKTMDPSIFQEQWGGLKEIIEAKRNNQELQPTI</sequence>
<evidence type="ECO:0000313" key="6">
    <source>
        <dbReference type="Proteomes" id="UP000326671"/>
    </source>
</evidence>
<organism evidence="5 6">
    <name type="scientific">Niallia endozanthoxylica</name>
    <dbReference type="NCBI Taxonomy" id="2036016"/>
    <lineage>
        <taxon>Bacteria</taxon>
        <taxon>Bacillati</taxon>
        <taxon>Bacillota</taxon>
        <taxon>Bacilli</taxon>
        <taxon>Bacillales</taxon>
        <taxon>Bacillaceae</taxon>
        <taxon>Niallia</taxon>
    </lineage>
</organism>
<dbReference type="InterPro" id="IPR014388">
    <property type="entry name" value="3-oxoacid_CoA-transferase"/>
</dbReference>
<comment type="similarity">
    <text evidence="1 3">Belongs to the 3-oxoacid CoA-transferase family.</text>
</comment>
<dbReference type="GO" id="GO:0008410">
    <property type="term" value="F:CoA-transferase activity"/>
    <property type="evidence" value="ECO:0007669"/>
    <property type="project" value="InterPro"/>
</dbReference>
<gene>
    <name evidence="5" type="ORF">F4V44_05015</name>
</gene>
<evidence type="ECO:0000313" key="5">
    <source>
        <dbReference type="EMBL" id="KAA9027787.1"/>
    </source>
</evidence>